<dbReference type="Gene3D" id="3.20.20.450">
    <property type="entry name" value="EAL domain"/>
    <property type="match status" value="1"/>
</dbReference>
<proteinExistence type="predicted"/>
<evidence type="ECO:0000313" key="3">
    <source>
        <dbReference type="Proteomes" id="UP000503399"/>
    </source>
</evidence>
<dbReference type="InterPro" id="IPR001633">
    <property type="entry name" value="EAL_dom"/>
</dbReference>
<dbReference type="Proteomes" id="UP000503399">
    <property type="component" value="Chromosome"/>
</dbReference>
<dbReference type="SUPFAM" id="SSF141868">
    <property type="entry name" value="EAL domain-like"/>
    <property type="match status" value="1"/>
</dbReference>
<dbReference type="PANTHER" id="PTHR33121:SF70">
    <property type="entry name" value="SIGNALING PROTEIN YKOW"/>
    <property type="match status" value="1"/>
</dbReference>
<organism evidence="2 3">
    <name type="scientific">Candidatus Hydrogenisulfobacillus filiaventi</name>
    <dbReference type="NCBI Taxonomy" id="2707344"/>
    <lineage>
        <taxon>Bacteria</taxon>
        <taxon>Bacillati</taxon>
        <taxon>Bacillota</taxon>
        <taxon>Clostridia</taxon>
        <taxon>Eubacteriales</taxon>
        <taxon>Clostridiales Family XVII. Incertae Sedis</taxon>
        <taxon>Candidatus Hydrogenisulfobacillus</taxon>
    </lineage>
</organism>
<dbReference type="PROSITE" id="PS50883">
    <property type="entry name" value="EAL"/>
    <property type="match status" value="1"/>
</dbReference>
<dbReference type="InterPro" id="IPR050706">
    <property type="entry name" value="Cyclic-di-GMP_PDE-like"/>
</dbReference>
<dbReference type="EMBL" id="LR778114">
    <property type="protein sequence ID" value="CAB1127894.1"/>
    <property type="molecule type" value="Genomic_DNA"/>
</dbReference>
<dbReference type="KEGG" id="hfv:R50_0388"/>
<reference evidence="2 3" key="1">
    <citation type="submission" date="2020-02" db="EMBL/GenBank/DDBJ databases">
        <authorList>
            <person name="Hogendoorn C."/>
        </authorList>
    </citation>
    <scope>NUCLEOTIDE SEQUENCE [LARGE SCALE GENOMIC DNA]</scope>
    <source>
        <strain evidence="2">R501</strain>
    </source>
</reference>
<dbReference type="Pfam" id="PF00563">
    <property type="entry name" value="EAL"/>
    <property type="match status" value="1"/>
</dbReference>
<dbReference type="InterPro" id="IPR035919">
    <property type="entry name" value="EAL_sf"/>
</dbReference>
<dbReference type="GO" id="GO:0071111">
    <property type="term" value="F:cyclic-guanylate-specific phosphodiesterase activity"/>
    <property type="evidence" value="ECO:0007669"/>
    <property type="project" value="InterPro"/>
</dbReference>
<dbReference type="PANTHER" id="PTHR33121">
    <property type="entry name" value="CYCLIC DI-GMP PHOSPHODIESTERASE PDEF"/>
    <property type="match status" value="1"/>
</dbReference>
<evidence type="ECO:0000313" key="2">
    <source>
        <dbReference type="EMBL" id="CAB1127894.1"/>
    </source>
</evidence>
<evidence type="ECO:0000259" key="1">
    <source>
        <dbReference type="PROSITE" id="PS50883"/>
    </source>
</evidence>
<name>A0A6F8ZDX9_9FIRM</name>
<accession>A0A6F8ZDX9</accession>
<feature type="domain" description="EAL" evidence="1">
    <location>
        <begin position="1"/>
        <end position="161"/>
    </location>
</feature>
<sequence length="164" mass="17450">MNVNPTTLNRPAEAGPLLEALAALVGPGRLVVEISEHVPADLPDGFWGRLRGLYPGVIWAQDDYGRGEADVLRLVSLDPDWVKLDRALVLAALAAPAGREWLAWFADWLQNRHGRHLIAEGVEEASQAEALAALGVGAAQGYLWGRPCACLRQARAAADTGAAG</sequence>
<dbReference type="AlphaFoldDB" id="A0A6F8ZDX9"/>
<protein>
    <recommendedName>
        <fullName evidence="1">EAL domain-containing protein</fullName>
    </recommendedName>
</protein>
<gene>
    <name evidence="2" type="ORF">R50_0388</name>
</gene>
<keyword evidence="3" id="KW-1185">Reference proteome</keyword>